<name>A0A4R5BUL8_9ACTN</name>
<dbReference type="Proteomes" id="UP000294513">
    <property type="component" value="Unassembled WGS sequence"/>
</dbReference>
<sequence>MPAGSAPPAQGVGRVRPGCPVCGYPIAHEEVRCAECRWLLHGEWRLGAPGPDALRDFDERLAAARRERDLMAVVRAGLSDDAHVRGGTPGPQEWEAARRAVAAPPMSDAALRTALANALHRLGPGRGLVIAEVGVDDALAVIRIRLDDLAIPREHGPSEIVAWETALPMLSRDPGGRRFQLAGGLAGLDRDMLWRALRDGLPQRLDEPGDDVLLVNREIGWPVPDRAVRILRKRHPGAEVVPAGRLGARDLLGPLIAALPARHEVGLLAVDVEPRTRRVRPRLIPLFPAGTPAGTERAVPVARPPGDAAATVLAAIAATPERWTLLAAGSASLPAGGRTDVRLVLDGPGRVRITAPDGLRPVTERLPDLLDGLPDRLDVLTEPVDLICAVELGGVDEQVRRRLDLLRDLVSVLDVTYPGSGLVRVAVLGYRDHAYGRGRERRQTVLGDWLGTPVKAVEALSRLRPSPIEYPEASPVEDVLHEIAARLARSRTLSTGPIPRTSLSATAAHGRPSRTVLLTVGARPPHPPVQGDDDVLPCQFERSWQAALSTITRAGVACATVLHTDGPRDHPVWAALGAAALHDLDDTDGRRLGVGLGLLPPVPQTLNLPLADPERGAR</sequence>
<proteinExistence type="predicted"/>
<comment type="caution">
    <text evidence="1">The sequence shown here is derived from an EMBL/GenBank/DDBJ whole genome shotgun (WGS) entry which is preliminary data.</text>
</comment>
<dbReference type="AlphaFoldDB" id="A0A4R5BUL8"/>
<evidence type="ECO:0000313" key="2">
    <source>
        <dbReference type="Proteomes" id="UP000294513"/>
    </source>
</evidence>
<gene>
    <name evidence="1" type="ORF">E1298_13655</name>
</gene>
<accession>A0A4R5BUL8</accession>
<organism evidence="1 2">
    <name type="scientific">Actinomadura rubrisoli</name>
    <dbReference type="NCBI Taxonomy" id="2530368"/>
    <lineage>
        <taxon>Bacteria</taxon>
        <taxon>Bacillati</taxon>
        <taxon>Actinomycetota</taxon>
        <taxon>Actinomycetes</taxon>
        <taxon>Streptosporangiales</taxon>
        <taxon>Thermomonosporaceae</taxon>
        <taxon>Actinomadura</taxon>
    </lineage>
</organism>
<reference evidence="1 2" key="1">
    <citation type="submission" date="2019-03" db="EMBL/GenBank/DDBJ databases">
        <title>Draft genome sequences of novel Actinobacteria.</title>
        <authorList>
            <person name="Sahin N."/>
            <person name="Ay H."/>
            <person name="Saygin H."/>
        </authorList>
    </citation>
    <scope>NUCLEOTIDE SEQUENCE [LARGE SCALE GENOMIC DNA]</scope>
    <source>
        <strain evidence="1 2">H3C3</strain>
    </source>
</reference>
<evidence type="ECO:0000313" key="1">
    <source>
        <dbReference type="EMBL" id="TDD89835.1"/>
    </source>
</evidence>
<dbReference type="EMBL" id="SMKU01000055">
    <property type="protein sequence ID" value="TDD89835.1"/>
    <property type="molecule type" value="Genomic_DNA"/>
</dbReference>
<protein>
    <submittedName>
        <fullName evidence="1">Uncharacterized protein</fullName>
    </submittedName>
</protein>
<dbReference type="RefSeq" id="WP_131892998.1">
    <property type="nucleotide sequence ID" value="NZ_SMKU01000055.1"/>
</dbReference>
<keyword evidence="2" id="KW-1185">Reference proteome</keyword>
<dbReference type="OrthoDB" id="3502217at2"/>